<feature type="transmembrane region" description="Helical" evidence="1">
    <location>
        <begin position="35"/>
        <end position="54"/>
    </location>
</feature>
<dbReference type="NCBIfam" id="NF040514">
    <property type="entry name" value="CAL67264_fam"/>
    <property type="match status" value="1"/>
</dbReference>
<comment type="caution">
    <text evidence="2">The sequence shown here is derived from an EMBL/GenBank/DDBJ whole genome shotgun (WGS) entry which is preliminary data.</text>
</comment>
<evidence type="ECO:0000313" key="5">
    <source>
        <dbReference type="Proteomes" id="UP000029647"/>
    </source>
</evidence>
<protein>
    <submittedName>
        <fullName evidence="2">Uncharacterized protein</fullName>
    </submittedName>
</protein>
<sequence>MAMNKNGVLGWATLIMIIIGLGLIALGAFRYNQVAGYGFAAVGVGFFAIAWVLMH</sequence>
<dbReference type="Proteomes" id="UP000028980">
    <property type="component" value="Unassembled WGS sequence"/>
</dbReference>
<evidence type="ECO:0000313" key="3">
    <source>
        <dbReference type="EMBL" id="GAL75077.1"/>
    </source>
</evidence>
<dbReference type="AlphaFoldDB" id="A0A081DAL9"/>
<evidence type="ECO:0000313" key="2">
    <source>
        <dbReference type="EMBL" id="GAK75965.1"/>
    </source>
</evidence>
<dbReference type="EMBL" id="BBLG01000003">
    <property type="protein sequence ID" value="GAK75965.1"/>
    <property type="molecule type" value="Genomic_DNA"/>
</dbReference>
<dbReference type="EMBL" id="BBNT01000003">
    <property type="protein sequence ID" value="GAL75077.1"/>
    <property type="molecule type" value="Genomic_DNA"/>
</dbReference>
<keyword evidence="1" id="KW-1133">Transmembrane helix</keyword>
<evidence type="ECO:0000313" key="4">
    <source>
        <dbReference type="Proteomes" id="UP000028980"/>
    </source>
</evidence>
<organism evidence="2 4">
    <name type="scientific">Nonlabens ulvanivorans</name>
    <name type="common">Persicivirga ulvanivorans</name>
    <dbReference type="NCBI Taxonomy" id="906888"/>
    <lineage>
        <taxon>Bacteria</taxon>
        <taxon>Pseudomonadati</taxon>
        <taxon>Bacteroidota</taxon>
        <taxon>Flavobacteriia</taxon>
        <taxon>Flavobacteriales</taxon>
        <taxon>Flavobacteriaceae</taxon>
        <taxon>Nonlabens</taxon>
    </lineage>
</organism>
<gene>
    <name evidence="3" type="ORF">JCM19275_1116</name>
    <name evidence="2" type="ORF">JCM19296_1562</name>
</gene>
<accession>A0A081DAL9</accession>
<evidence type="ECO:0000256" key="1">
    <source>
        <dbReference type="SAM" id="Phobius"/>
    </source>
</evidence>
<reference evidence="4 5" key="1">
    <citation type="journal article" date="2014" name="Genome Announc.">
        <title>Draft Genome Sequences of Marine Flavobacterium Nonlabens Strains NR17, NR24, NR27, NR32, NR33, and Ara13.</title>
        <authorList>
            <person name="Nakanishi M."/>
            <person name="Meirelles P."/>
            <person name="Suzuki R."/>
            <person name="Takatani N."/>
            <person name="Mino S."/>
            <person name="Suda W."/>
            <person name="Oshima K."/>
            <person name="Hattori M."/>
            <person name="Ohkuma M."/>
            <person name="Hosokawa M."/>
            <person name="Miyashita K."/>
            <person name="Thompson F.L."/>
            <person name="Niwa A."/>
            <person name="Sawabe T."/>
            <person name="Sawabe T."/>
        </authorList>
    </citation>
    <scope>NUCLEOTIDE SEQUENCE [LARGE SCALE GENOMIC DNA]</scope>
    <source>
        <strain evidence="3">JCM 19275</strain>
        <strain evidence="2">JCM 19296</strain>
        <strain evidence="5">JCM19275</strain>
        <strain evidence="4">JCM19296</strain>
    </source>
</reference>
<keyword evidence="1" id="KW-0472">Membrane</keyword>
<proteinExistence type="predicted"/>
<name>A0A081DAL9_NONUL</name>
<keyword evidence="1" id="KW-0812">Transmembrane</keyword>
<dbReference type="Proteomes" id="UP000029647">
    <property type="component" value="Unassembled WGS sequence"/>
</dbReference>
<feature type="transmembrane region" description="Helical" evidence="1">
    <location>
        <begin position="7"/>
        <end position="29"/>
    </location>
</feature>
<dbReference type="InterPro" id="IPR047674">
    <property type="entry name" value="CAL67264-like"/>
</dbReference>